<dbReference type="EMBL" id="JAIVGD010000005">
    <property type="protein sequence ID" value="KAH0773105.1"/>
    <property type="molecule type" value="Genomic_DNA"/>
</dbReference>
<evidence type="ECO:0000313" key="2">
    <source>
        <dbReference type="EMBL" id="KAH0773105.1"/>
    </source>
</evidence>
<feature type="region of interest" description="Disordered" evidence="1">
    <location>
        <begin position="136"/>
        <end position="159"/>
    </location>
</feature>
<reference evidence="2 3" key="1">
    <citation type="journal article" date="2021" name="bioRxiv">
        <title>Chromosome-scale and haplotype-resolved genome assembly of a tetraploid potato cultivar.</title>
        <authorList>
            <person name="Sun H."/>
            <person name="Jiao W.-B."/>
            <person name="Krause K."/>
            <person name="Campoy J.A."/>
            <person name="Goel M."/>
            <person name="Folz-Donahue K."/>
            <person name="Kukat C."/>
            <person name="Huettel B."/>
            <person name="Schneeberger K."/>
        </authorList>
    </citation>
    <scope>NUCLEOTIDE SEQUENCE [LARGE SCALE GENOMIC DNA]</scope>
    <source>
        <strain evidence="2">SolTubOtavaFocal</strain>
        <tissue evidence="2">Leaves</tissue>
    </source>
</reference>
<organism evidence="2 3">
    <name type="scientific">Solanum tuberosum</name>
    <name type="common">Potato</name>
    <dbReference type="NCBI Taxonomy" id="4113"/>
    <lineage>
        <taxon>Eukaryota</taxon>
        <taxon>Viridiplantae</taxon>
        <taxon>Streptophyta</taxon>
        <taxon>Embryophyta</taxon>
        <taxon>Tracheophyta</taxon>
        <taxon>Spermatophyta</taxon>
        <taxon>Magnoliopsida</taxon>
        <taxon>eudicotyledons</taxon>
        <taxon>Gunneridae</taxon>
        <taxon>Pentapetalae</taxon>
        <taxon>asterids</taxon>
        <taxon>lamiids</taxon>
        <taxon>Solanales</taxon>
        <taxon>Solanaceae</taxon>
        <taxon>Solanoideae</taxon>
        <taxon>Solaneae</taxon>
        <taxon>Solanum</taxon>
    </lineage>
</organism>
<sequence length="159" mass="18082">MKQWIEPRKLLNGLLVEFRGNMRKCPKLLMQLHPPLHAAGHILKSGWDVWLWASPRARDSRSPHAHDTIDAIVLENIDGANESLVGCTEDKEDELVYEGGDLAWGTVVTTVGATRTSMSTYYIYKFKSYSTLIDEESKEEEDEEQYNEMDLGLPRIGKS</sequence>
<comment type="caution">
    <text evidence="2">The sequence shown here is derived from an EMBL/GenBank/DDBJ whole genome shotgun (WGS) entry which is preliminary data.</text>
</comment>
<keyword evidence="3" id="KW-1185">Reference proteome</keyword>
<accession>A0ABQ7VXW6</accession>
<name>A0ABQ7VXW6_SOLTU</name>
<evidence type="ECO:0000256" key="1">
    <source>
        <dbReference type="SAM" id="MobiDB-lite"/>
    </source>
</evidence>
<dbReference type="Proteomes" id="UP000826656">
    <property type="component" value="Unassembled WGS sequence"/>
</dbReference>
<gene>
    <name evidence="2" type="ORF">KY290_010242</name>
</gene>
<evidence type="ECO:0000313" key="3">
    <source>
        <dbReference type="Proteomes" id="UP000826656"/>
    </source>
</evidence>
<protein>
    <submittedName>
        <fullName evidence="2">Uncharacterized protein</fullName>
    </submittedName>
</protein>
<feature type="compositionally biased region" description="Acidic residues" evidence="1">
    <location>
        <begin position="136"/>
        <end position="147"/>
    </location>
</feature>
<proteinExistence type="predicted"/>